<reference evidence="1 2" key="1">
    <citation type="submission" date="2019-01" db="EMBL/GenBank/DDBJ databases">
        <title>Sequencing of cultivated peanut Arachis hypogaea provides insights into genome evolution and oil improvement.</title>
        <authorList>
            <person name="Chen X."/>
        </authorList>
    </citation>
    <scope>NUCLEOTIDE SEQUENCE [LARGE SCALE GENOMIC DNA]</scope>
    <source>
        <strain evidence="2">cv. Fuhuasheng</strain>
        <tissue evidence="1">Leaves</tissue>
    </source>
</reference>
<evidence type="ECO:0000313" key="1">
    <source>
        <dbReference type="EMBL" id="RYR54662.1"/>
    </source>
</evidence>
<sequence>MYVRNRRWSHSSIGRKVNTLPLRQDALDNIIGAGGDRNYIWELRLSLNAYANLCELLKVQGDDTIVDEADTIDVVESSHEWTQWREDLATEIKLLPHHASGLNKKLNNLWSSWKNWLLKARGPMSVNSNQGHFKLANKMNEKFPRCGKPFPLFERLENIFGKDRAIGLEACGGKDAEDDVTSGSTFATATAGGLGLDEEDVDMGIWQQLRANYPIPFRPLFLHQDQGKHVQILANAMSGVNEQVNLGRTLKSLSFNTMEIVQIAKKVVQNPELKATFWSLDEEKAIFCMRYYGQLLVIVGVVGLSC</sequence>
<name>A0A445CUR4_ARAHY</name>
<protein>
    <submittedName>
        <fullName evidence="1">Uncharacterized protein</fullName>
    </submittedName>
</protein>
<dbReference type="EMBL" id="SDMP01000006">
    <property type="protein sequence ID" value="RYR54662.1"/>
    <property type="molecule type" value="Genomic_DNA"/>
</dbReference>
<keyword evidence="2" id="KW-1185">Reference proteome</keyword>
<dbReference type="Proteomes" id="UP000289738">
    <property type="component" value="Chromosome A06"/>
</dbReference>
<accession>A0A445CUR4</accession>
<dbReference type="AlphaFoldDB" id="A0A445CUR4"/>
<evidence type="ECO:0000313" key="2">
    <source>
        <dbReference type="Proteomes" id="UP000289738"/>
    </source>
</evidence>
<gene>
    <name evidence="1" type="ORF">Ahy_A06g029972</name>
</gene>
<organism evidence="1 2">
    <name type="scientific">Arachis hypogaea</name>
    <name type="common">Peanut</name>
    <dbReference type="NCBI Taxonomy" id="3818"/>
    <lineage>
        <taxon>Eukaryota</taxon>
        <taxon>Viridiplantae</taxon>
        <taxon>Streptophyta</taxon>
        <taxon>Embryophyta</taxon>
        <taxon>Tracheophyta</taxon>
        <taxon>Spermatophyta</taxon>
        <taxon>Magnoliopsida</taxon>
        <taxon>eudicotyledons</taxon>
        <taxon>Gunneridae</taxon>
        <taxon>Pentapetalae</taxon>
        <taxon>rosids</taxon>
        <taxon>fabids</taxon>
        <taxon>Fabales</taxon>
        <taxon>Fabaceae</taxon>
        <taxon>Papilionoideae</taxon>
        <taxon>50 kb inversion clade</taxon>
        <taxon>dalbergioids sensu lato</taxon>
        <taxon>Dalbergieae</taxon>
        <taxon>Pterocarpus clade</taxon>
        <taxon>Arachis</taxon>
    </lineage>
</organism>
<proteinExistence type="predicted"/>
<comment type="caution">
    <text evidence="1">The sequence shown here is derived from an EMBL/GenBank/DDBJ whole genome shotgun (WGS) entry which is preliminary data.</text>
</comment>